<dbReference type="SUPFAM" id="SSF81338">
    <property type="entry name" value="Aquaporin-like"/>
    <property type="match status" value="1"/>
</dbReference>
<evidence type="ECO:0000313" key="8">
    <source>
        <dbReference type="EMBL" id="KAA3679230.1"/>
    </source>
</evidence>
<feature type="transmembrane region" description="Helical" evidence="7">
    <location>
        <begin position="14"/>
        <end position="36"/>
    </location>
</feature>
<evidence type="ECO:0000256" key="6">
    <source>
        <dbReference type="RuleBase" id="RU000477"/>
    </source>
</evidence>
<name>A0A5J4NVK7_9TREM</name>
<feature type="transmembrane region" description="Helical" evidence="7">
    <location>
        <begin position="166"/>
        <end position="187"/>
    </location>
</feature>
<reference evidence="8 9" key="1">
    <citation type="journal article" date="2019" name="Gigascience">
        <title>Whole-genome sequence of the oriental lung fluke Paragonimus westermani.</title>
        <authorList>
            <person name="Oey H."/>
            <person name="Zakrzewski M."/>
            <person name="Narain K."/>
            <person name="Devi K.R."/>
            <person name="Agatsuma T."/>
            <person name="Nawaratna S."/>
            <person name="Gobert G.N."/>
            <person name="Jones M.K."/>
            <person name="Ragan M.A."/>
            <person name="McManus D.P."/>
            <person name="Krause L."/>
        </authorList>
    </citation>
    <scope>NUCLEOTIDE SEQUENCE [LARGE SCALE GENOMIC DNA]</scope>
    <source>
        <strain evidence="8 9">IND2009</strain>
    </source>
</reference>
<evidence type="ECO:0000256" key="5">
    <source>
        <dbReference type="ARBA" id="ARBA00023136"/>
    </source>
</evidence>
<keyword evidence="4 7" id="KW-1133">Transmembrane helix</keyword>
<dbReference type="InterPro" id="IPR023271">
    <property type="entry name" value="Aquaporin-like"/>
</dbReference>
<dbReference type="EMBL" id="QNGE01000803">
    <property type="protein sequence ID" value="KAA3679230.1"/>
    <property type="molecule type" value="Genomic_DNA"/>
</dbReference>
<feature type="transmembrane region" description="Helical" evidence="7">
    <location>
        <begin position="131"/>
        <end position="154"/>
    </location>
</feature>
<keyword evidence="3 6" id="KW-0812">Transmembrane</keyword>
<dbReference type="InterPro" id="IPR000425">
    <property type="entry name" value="MIP"/>
</dbReference>
<proteinExistence type="inferred from homology"/>
<dbReference type="Proteomes" id="UP000324629">
    <property type="component" value="Unassembled WGS sequence"/>
</dbReference>
<dbReference type="InterPro" id="IPR034294">
    <property type="entry name" value="Aquaporin_transptr"/>
</dbReference>
<dbReference type="PANTHER" id="PTHR19139">
    <property type="entry name" value="AQUAPORIN TRANSPORTER"/>
    <property type="match status" value="1"/>
</dbReference>
<dbReference type="PRINTS" id="PR00783">
    <property type="entry name" value="MINTRINSICP"/>
</dbReference>
<dbReference type="Pfam" id="PF00230">
    <property type="entry name" value="MIP"/>
    <property type="match status" value="2"/>
</dbReference>
<protein>
    <submittedName>
        <fullName evidence="8">Aquaporin-1</fullName>
    </submittedName>
</protein>
<sequence length="304" mass="34818">MSSWPSRDWYHARFLLRVCLSEMFAVSALIFTHMHYDATVPYNLPEAIPCSIVFGWAIWIFGPISGPQLSPIVTVSLLVTRRITIFHLLASMIGQFLGVLFGFLLALGLAANTHPFLNTPKFGMSTVNHVTAAQAFGLEFLASTWLIWVILATLDEFRAVPWSQGHVSIFYSVFLLTRLWLEAMLHLRTTWTDNSYWMSGVRRIFYSDKQKGSYTGCSLNPFRSLVPAVFHRKYDNLWVYIVGPFAAAILAPLIYETVFSDGASTWRFRAWFTLVDFDRYLDYKLENTKDNATSSSERFIQSEE</sequence>
<comment type="caution">
    <text evidence="8">The sequence shown here is derived from an EMBL/GenBank/DDBJ whole genome shotgun (WGS) entry which is preliminary data.</text>
</comment>
<feature type="transmembrane region" description="Helical" evidence="7">
    <location>
        <begin position="86"/>
        <end position="111"/>
    </location>
</feature>
<evidence type="ECO:0000256" key="2">
    <source>
        <dbReference type="ARBA" id="ARBA00006175"/>
    </source>
</evidence>
<comment type="subcellular location">
    <subcellularLocation>
        <location evidence="1">Membrane</location>
        <topology evidence="1">Multi-pass membrane protein</topology>
    </subcellularLocation>
</comment>
<evidence type="ECO:0000256" key="3">
    <source>
        <dbReference type="ARBA" id="ARBA00022692"/>
    </source>
</evidence>
<evidence type="ECO:0000256" key="7">
    <source>
        <dbReference type="SAM" id="Phobius"/>
    </source>
</evidence>
<keyword evidence="5 7" id="KW-0472">Membrane</keyword>
<accession>A0A5J4NVK7</accession>
<dbReference type="GO" id="GO:0015250">
    <property type="term" value="F:water channel activity"/>
    <property type="evidence" value="ECO:0007669"/>
    <property type="project" value="TreeGrafter"/>
</dbReference>
<feature type="transmembrane region" description="Helical" evidence="7">
    <location>
        <begin position="237"/>
        <end position="259"/>
    </location>
</feature>
<evidence type="ECO:0000256" key="4">
    <source>
        <dbReference type="ARBA" id="ARBA00022989"/>
    </source>
</evidence>
<feature type="transmembrane region" description="Helical" evidence="7">
    <location>
        <begin position="56"/>
        <end position="79"/>
    </location>
</feature>
<evidence type="ECO:0000313" key="9">
    <source>
        <dbReference type="Proteomes" id="UP000324629"/>
    </source>
</evidence>
<organism evidence="8 9">
    <name type="scientific">Paragonimus westermani</name>
    <dbReference type="NCBI Taxonomy" id="34504"/>
    <lineage>
        <taxon>Eukaryota</taxon>
        <taxon>Metazoa</taxon>
        <taxon>Spiralia</taxon>
        <taxon>Lophotrochozoa</taxon>
        <taxon>Platyhelminthes</taxon>
        <taxon>Trematoda</taxon>
        <taxon>Digenea</taxon>
        <taxon>Plagiorchiida</taxon>
        <taxon>Troglotremata</taxon>
        <taxon>Troglotrematidae</taxon>
        <taxon>Paragonimus</taxon>
    </lineage>
</organism>
<dbReference type="PANTHER" id="PTHR19139:SF199">
    <property type="entry name" value="MIP17260P"/>
    <property type="match status" value="1"/>
</dbReference>
<dbReference type="Gene3D" id="1.20.1080.10">
    <property type="entry name" value="Glycerol uptake facilitator protein"/>
    <property type="match status" value="1"/>
</dbReference>
<dbReference type="AlphaFoldDB" id="A0A5J4NVK7"/>
<evidence type="ECO:0000256" key="1">
    <source>
        <dbReference type="ARBA" id="ARBA00004141"/>
    </source>
</evidence>
<keyword evidence="6" id="KW-0813">Transport</keyword>
<comment type="similarity">
    <text evidence="2 6">Belongs to the MIP/aquaporin (TC 1.A.8) family.</text>
</comment>
<gene>
    <name evidence="8" type="ORF">DEA37_0015008</name>
</gene>
<keyword evidence="9" id="KW-1185">Reference proteome</keyword>
<dbReference type="GO" id="GO:0005886">
    <property type="term" value="C:plasma membrane"/>
    <property type="evidence" value="ECO:0007669"/>
    <property type="project" value="TreeGrafter"/>
</dbReference>